<dbReference type="AlphaFoldDB" id="Q39V15"/>
<dbReference type="HOGENOM" id="CLU_1041147_0_0_7"/>
<dbReference type="STRING" id="269799.Gmet_1678"/>
<dbReference type="EMBL" id="CP000148">
    <property type="protein sequence ID" value="ABB31909.1"/>
    <property type="molecule type" value="Genomic_DNA"/>
</dbReference>
<accession>Q39V15</accession>
<reference evidence="1 2" key="2">
    <citation type="journal article" date="2009" name="BMC Microbiol.">
        <title>The genome sequence of Geobacter metallireducens: features of metabolism, physiology and regulation common and dissimilar to Geobacter sulfurreducens.</title>
        <authorList>
            <person name="Aklujkar M."/>
            <person name="Krushkal J."/>
            <person name="DiBartolo G."/>
            <person name="Lapidus A."/>
            <person name="Land M.L."/>
            <person name="Lovley D.R."/>
        </authorList>
    </citation>
    <scope>NUCLEOTIDE SEQUENCE [LARGE SCALE GENOMIC DNA]</scope>
    <source>
        <strain evidence="2">ATCC 53774 / DSM 7210 / GS-15</strain>
    </source>
</reference>
<evidence type="ECO:0000313" key="2">
    <source>
        <dbReference type="Proteomes" id="UP000007073"/>
    </source>
</evidence>
<name>Q39V15_GEOMG</name>
<protein>
    <submittedName>
        <fullName evidence="1">Uncharacterized protein</fullName>
    </submittedName>
</protein>
<reference evidence="1 2" key="1">
    <citation type="submission" date="2005-10" db="EMBL/GenBank/DDBJ databases">
        <title>Complete sequence of Geobacter metallireducens GS-15.</title>
        <authorList>
            <consortium name="US DOE Joint Genome Institute"/>
            <person name="Copeland A."/>
            <person name="Lucas S."/>
            <person name="Lapidus A."/>
            <person name="Barry K."/>
            <person name="Detter J.C."/>
            <person name="Glavina T."/>
            <person name="Hammon N."/>
            <person name="Israni S."/>
            <person name="Pitluck S."/>
            <person name="Di Bartolo G."/>
            <person name="Chain P."/>
            <person name="Schmutz J."/>
            <person name="Larimer F."/>
            <person name="Land M."/>
            <person name="Kyrpides N."/>
            <person name="Ivanova N."/>
            <person name="Richardson P."/>
        </authorList>
    </citation>
    <scope>NUCLEOTIDE SEQUENCE [LARGE SCALE GENOMIC DNA]</scope>
    <source>
        <strain evidence="2">ATCC 53774 / DSM 7210 / GS-15</strain>
    </source>
</reference>
<sequence length="267" mass="28534">MIKAALVAAMIVGSTLPAWGERLWLVVGASDRTATGIARKAKSLVPTAPNALVVRTGDCGDKRSIFAWVPEIAASPGAARAALSRVRATAKDAYVKRCDARPGTLLALRVTAVDPSVANVPETAVNWEEKDRISTARPLPDGRSIVIVRSFAPAADGPLEGRRESVMLAEPSGKRLVLEENCPSPGPMATQQGRIAFHCARQEAGNHLLHDVVVFGRSGEKLAEIRRCRDPKWAGSQAIECREESVDAEGALKLRTKRIALPPTNSP</sequence>
<dbReference type="KEGG" id="gme:Gmet_1678"/>
<keyword evidence="2" id="KW-1185">Reference proteome</keyword>
<evidence type="ECO:0000313" key="1">
    <source>
        <dbReference type="EMBL" id="ABB31909.1"/>
    </source>
</evidence>
<gene>
    <name evidence="1" type="ordered locus">Gmet_1678</name>
</gene>
<dbReference type="RefSeq" id="WP_004511386.1">
    <property type="nucleotide sequence ID" value="NC_007517.1"/>
</dbReference>
<proteinExistence type="predicted"/>
<organism evidence="1 2">
    <name type="scientific">Geobacter metallireducens (strain ATCC 53774 / DSM 7210 / GS-15)</name>
    <dbReference type="NCBI Taxonomy" id="269799"/>
    <lineage>
        <taxon>Bacteria</taxon>
        <taxon>Pseudomonadati</taxon>
        <taxon>Thermodesulfobacteriota</taxon>
        <taxon>Desulfuromonadia</taxon>
        <taxon>Geobacterales</taxon>
        <taxon>Geobacteraceae</taxon>
        <taxon>Geobacter</taxon>
    </lineage>
</organism>
<dbReference type="Proteomes" id="UP000007073">
    <property type="component" value="Chromosome"/>
</dbReference>